<reference evidence="1 2" key="1">
    <citation type="journal article" date="2024" name="Plant Biotechnol. J.">
        <title>Genome and CRISPR/Cas9 system of a widespread forest tree (Populus alba) in the world.</title>
        <authorList>
            <person name="Liu Y.J."/>
            <person name="Jiang P.F."/>
            <person name="Han X.M."/>
            <person name="Li X.Y."/>
            <person name="Wang H.M."/>
            <person name="Wang Y.J."/>
            <person name="Wang X.X."/>
            <person name="Zeng Q.Y."/>
        </authorList>
    </citation>
    <scope>NUCLEOTIDE SEQUENCE [LARGE SCALE GENOMIC DNA]</scope>
    <source>
        <strain evidence="2">cv. PAL-ZL1</strain>
    </source>
</reference>
<sequence>MESLLHDDDVRSGDATDTTLVPAQKVHNFIYDRWIALKCCEEFPVVVFHGVAWTRYSTTTTYVRAMPLTRPEYRFKRSITLDPTFGSRSNLSRSFHRLFSME</sequence>
<evidence type="ECO:0000313" key="1">
    <source>
        <dbReference type="EMBL" id="KAL3566424.1"/>
    </source>
</evidence>
<dbReference type="EMBL" id="RCHU02000018">
    <property type="protein sequence ID" value="KAL3566424.1"/>
    <property type="molecule type" value="Genomic_DNA"/>
</dbReference>
<organism evidence="1 2">
    <name type="scientific">Populus alba</name>
    <name type="common">White poplar</name>
    <dbReference type="NCBI Taxonomy" id="43335"/>
    <lineage>
        <taxon>Eukaryota</taxon>
        <taxon>Viridiplantae</taxon>
        <taxon>Streptophyta</taxon>
        <taxon>Embryophyta</taxon>
        <taxon>Tracheophyta</taxon>
        <taxon>Spermatophyta</taxon>
        <taxon>Magnoliopsida</taxon>
        <taxon>eudicotyledons</taxon>
        <taxon>Gunneridae</taxon>
        <taxon>Pentapetalae</taxon>
        <taxon>rosids</taxon>
        <taxon>fabids</taxon>
        <taxon>Malpighiales</taxon>
        <taxon>Salicaceae</taxon>
        <taxon>Saliceae</taxon>
        <taxon>Populus</taxon>
    </lineage>
</organism>
<proteinExistence type="predicted"/>
<name>A0ACC4AJP3_POPAL</name>
<comment type="caution">
    <text evidence="1">The sequence shown here is derived from an EMBL/GenBank/DDBJ whole genome shotgun (WGS) entry which is preliminary data.</text>
</comment>
<accession>A0ACC4AJP3</accession>
<evidence type="ECO:0000313" key="2">
    <source>
        <dbReference type="Proteomes" id="UP000309997"/>
    </source>
</evidence>
<keyword evidence="2" id="KW-1185">Reference proteome</keyword>
<protein>
    <submittedName>
        <fullName evidence="1">Uncharacterized protein</fullName>
    </submittedName>
</protein>
<gene>
    <name evidence="1" type="ORF">D5086_031839</name>
</gene>
<dbReference type="Proteomes" id="UP000309997">
    <property type="component" value="Unassembled WGS sequence"/>
</dbReference>